<organism evidence="2 3">
    <name type="scientific">Jimgerdemannia flammicorona</name>
    <dbReference type="NCBI Taxonomy" id="994334"/>
    <lineage>
        <taxon>Eukaryota</taxon>
        <taxon>Fungi</taxon>
        <taxon>Fungi incertae sedis</taxon>
        <taxon>Mucoromycota</taxon>
        <taxon>Mucoromycotina</taxon>
        <taxon>Endogonomycetes</taxon>
        <taxon>Endogonales</taxon>
        <taxon>Endogonaceae</taxon>
        <taxon>Jimgerdemannia</taxon>
    </lineage>
</organism>
<reference evidence="2 3" key="1">
    <citation type="journal article" date="2018" name="New Phytol.">
        <title>Phylogenomics of Endogonaceae and evolution of mycorrhizas within Mucoromycota.</title>
        <authorList>
            <person name="Chang Y."/>
            <person name="Desiro A."/>
            <person name="Na H."/>
            <person name="Sandor L."/>
            <person name="Lipzen A."/>
            <person name="Clum A."/>
            <person name="Barry K."/>
            <person name="Grigoriev I.V."/>
            <person name="Martin F.M."/>
            <person name="Stajich J.E."/>
            <person name="Smith M.E."/>
            <person name="Bonito G."/>
            <person name="Spatafora J.W."/>
        </authorList>
    </citation>
    <scope>NUCLEOTIDE SEQUENCE [LARGE SCALE GENOMIC DNA]</scope>
    <source>
        <strain evidence="2 3">GMNB39</strain>
    </source>
</reference>
<accession>A0A433DJ84</accession>
<dbReference type="EMBL" id="RBNI01001084">
    <property type="protein sequence ID" value="RUP50932.1"/>
    <property type="molecule type" value="Genomic_DNA"/>
</dbReference>
<evidence type="ECO:0000313" key="3">
    <source>
        <dbReference type="Proteomes" id="UP000268093"/>
    </source>
</evidence>
<dbReference type="AlphaFoldDB" id="A0A433DJ84"/>
<proteinExistence type="predicted"/>
<feature type="region of interest" description="Disordered" evidence="1">
    <location>
        <begin position="149"/>
        <end position="175"/>
    </location>
</feature>
<evidence type="ECO:0000313" key="2">
    <source>
        <dbReference type="EMBL" id="RUP50932.1"/>
    </source>
</evidence>
<sequence length="175" mass="19543">MHFASSMNRVLSCGISSYLRPSGGPARFVHFRNHRHSPRPRRDQQLLAHECNTVDVFSVLTRKVIFEPNDIPMVMIFKHGKSIPASPHLPDNDFACDTNVKTKASQCAMVEHAMACAPLLALDNPAITTVLCDFLRIFYLHTAARTTQADDRKPKSATTVPLPNHRARPDVVPFS</sequence>
<dbReference type="Proteomes" id="UP000268093">
    <property type="component" value="Unassembled WGS sequence"/>
</dbReference>
<name>A0A433DJ84_9FUNG</name>
<gene>
    <name evidence="2" type="ORF">BC936DRAFT_137075</name>
</gene>
<comment type="caution">
    <text evidence="2">The sequence shown here is derived from an EMBL/GenBank/DDBJ whole genome shotgun (WGS) entry which is preliminary data.</text>
</comment>
<evidence type="ECO:0000256" key="1">
    <source>
        <dbReference type="SAM" id="MobiDB-lite"/>
    </source>
</evidence>
<keyword evidence="3" id="KW-1185">Reference proteome</keyword>
<protein>
    <submittedName>
        <fullName evidence="2">Uncharacterized protein</fullName>
    </submittedName>
</protein>